<dbReference type="CDD" id="cd15482">
    <property type="entry name" value="Sialidase_non-viral"/>
    <property type="match status" value="1"/>
</dbReference>
<accession>A0A0S7Y2Y3</accession>
<feature type="region of interest" description="Disordered" evidence="1">
    <location>
        <begin position="127"/>
        <end position="149"/>
    </location>
</feature>
<dbReference type="Proteomes" id="UP000051861">
    <property type="component" value="Unassembled WGS sequence"/>
</dbReference>
<gene>
    <name evidence="2" type="ORF">AMJ44_05965</name>
</gene>
<name>A0A0S7Y2Y3_UNCSA</name>
<evidence type="ECO:0000313" key="2">
    <source>
        <dbReference type="EMBL" id="KPJ68617.1"/>
    </source>
</evidence>
<evidence type="ECO:0000256" key="1">
    <source>
        <dbReference type="SAM" id="MobiDB-lite"/>
    </source>
</evidence>
<dbReference type="PATRIC" id="fig|1703775.3.peg.2256"/>
<feature type="non-terminal residue" evidence="2">
    <location>
        <position position="1"/>
    </location>
</feature>
<evidence type="ECO:0000313" key="3">
    <source>
        <dbReference type="Proteomes" id="UP000051861"/>
    </source>
</evidence>
<dbReference type="EMBL" id="LIZX01000047">
    <property type="protein sequence ID" value="KPJ68617.1"/>
    <property type="molecule type" value="Genomic_DNA"/>
</dbReference>
<proteinExistence type="predicted"/>
<dbReference type="InterPro" id="IPR036278">
    <property type="entry name" value="Sialidase_sf"/>
</dbReference>
<reference evidence="2 3" key="1">
    <citation type="journal article" date="2015" name="Microbiome">
        <title>Genomic resolution of linkages in carbon, nitrogen, and sulfur cycling among widespread estuary sediment bacteria.</title>
        <authorList>
            <person name="Baker B.J."/>
            <person name="Lazar C.S."/>
            <person name="Teske A.P."/>
            <person name="Dick G.J."/>
        </authorList>
    </citation>
    <scope>NUCLEOTIDE SEQUENCE [LARGE SCALE GENOMIC DNA]</scope>
    <source>
        <strain evidence="2">DG_54_3</strain>
    </source>
</reference>
<organism evidence="2 3">
    <name type="scientific">candidate division WOR-1 bacterium DG_54_3</name>
    <dbReference type="NCBI Taxonomy" id="1703775"/>
    <lineage>
        <taxon>Bacteria</taxon>
        <taxon>Bacillati</taxon>
        <taxon>Saganbacteria</taxon>
    </lineage>
</organism>
<comment type="caution">
    <text evidence="2">The sequence shown here is derived from an EMBL/GenBank/DDBJ whole genome shotgun (WGS) entry which is preliminary data.</text>
</comment>
<evidence type="ECO:0008006" key="4">
    <source>
        <dbReference type="Google" id="ProtNLM"/>
    </source>
</evidence>
<protein>
    <recommendedName>
        <fullName evidence="4">Sialidase domain-containing protein</fullName>
    </recommendedName>
</protein>
<dbReference type="AlphaFoldDB" id="A0A0S7Y2Y3"/>
<sequence length="186" mass="20765">PGGINIYNMCAMDADITSGPHRGNIYLAVPDGVTEEGNSPSDIVFIKSTDGGDTWSEPVRVNDDPEGPPVYQFHPWMFVNQEGVIIIFFYDQRNDTPDYRKFDSYISFSFDGGETFTTNYRVSNVSSDPGHALTNIDKDDSYQPPSSRLDPLKPMAGLLGEYIGVSAYYDRVHCVWTDTRDGNQNV</sequence>
<dbReference type="Gene3D" id="2.120.10.10">
    <property type="match status" value="1"/>
</dbReference>
<dbReference type="SUPFAM" id="SSF50939">
    <property type="entry name" value="Sialidases"/>
    <property type="match status" value="1"/>
</dbReference>